<dbReference type="AlphaFoldDB" id="A0A0E9XNB3"/>
<organism evidence="1">
    <name type="scientific">Anguilla anguilla</name>
    <name type="common">European freshwater eel</name>
    <name type="synonym">Muraena anguilla</name>
    <dbReference type="NCBI Taxonomy" id="7936"/>
    <lineage>
        <taxon>Eukaryota</taxon>
        <taxon>Metazoa</taxon>
        <taxon>Chordata</taxon>
        <taxon>Craniata</taxon>
        <taxon>Vertebrata</taxon>
        <taxon>Euteleostomi</taxon>
        <taxon>Actinopterygii</taxon>
        <taxon>Neopterygii</taxon>
        <taxon>Teleostei</taxon>
        <taxon>Anguilliformes</taxon>
        <taxon>Anguillidae</taxon>
        <taxon>Anguilla</taxon>
    </lineage>
</organism>
<accession>A0A0E9XNB3</accession>
<dbReference type="EMBL" id="GBXM01005267">
    <property type="protein sequence ID" value="JAI03311.1"/>
    <property type="molecule type" value="Transcribed_RNA"/>
</dbReference>
<sequence length="73" mass="8036">MFLQSFHHGSQRTLSAVLLNAPGTAQTSRRFLADAKKSSSPLPVLYRKVPETPGVVAPRCHPRRASHVLLPHL</sequence>
<evidence type="ECO:0000313" key="1">
    <source>
        <dbReference type="EMBL" id="JAI03311.1"/>
    </source>
</evidence>
<reference evidence="1" key="2">
    <citation type="journal article" date="2015" name="Fish Shellfish Immunol.">
        <title>Early steps in the European eel (Anguilla anguilla)-Vibrio vulnificus interaction in the gills: Role of the RtxA13 toxin.</title>
        <authorList>
            <person name="Callol A."/>
            <person name="Pajuelo D."/>
            <person name="Ebbesson L."/>
            <person name="Teles M."/>
            <person name="MacKenzie S."/>
            <person name="Amaro C."/>
        </authorList>
    </citation>
    <scope>NUCLEOTIDE SEQUENCE</scope>
</reference>
<reference evidence="1" key="1">
    <citation type="submission" date="2014-11" db="EMBL/GenBank/DDBJ databases">
        <authorList>
            <person name="Amaro Gonzalez C."/>
        </authorList>
    </citation>
    <scope>NUCLEOTIDE SEQUENCE</scope>
</reference>
<name>A0A0E9XNB3_ANGAN</name>
<proteinExistence type="predicted"/>
<protein>
    <submittedName>
        <fullName evidence="1">Uncharacterized protein</fullName>
    </submittedName>
</protein>